<reference evidence="7 8" key="1">
    <citation type="submission" date="2019-12" db="EMBL/GenBank/DDBJ databases">
        <title>Novel species isolated from a subtropical stream in China.</title>
        <authorList>
            <person name="Lu H."/>
        </authorList>
    </citation>
    <scope>NUCLEOTIDE SEQUENCE [LARGE SCALE GENOMIC DNA]</scope>
    <source>
        <strain evidence="7 8">DS3</strain>
    </source>
</reference>
<dbReference type="GO" id="GO:0071555">
    <property type="term" value="P:cell wall organization"/>
    <property type="evidence" value="ECO:0007669"/>
    <property type="project" value="UniProtKB-KW"/>
</dbReference>
<dbReference type="AlphaFoldDB" id="A0A6N9HC79"/>
<proteinExistence type="inferred from homology"/>
<dbReference type="SUPFAM" id="SSF55846">
    <property type="entry name" value="N-acetylmuramoyl-L-alanine amidase-like"/>
    <property type="match status" value="1"/>
</dbReference>
<comment type="similarity">
    <text evidence="2">Belongs to the N-acetylmuramoyl-L-alanine amidase 2 family.</text>
</comment>
<dbReference type="GO" id="GO:0019867">
    <property type="term" value="C:outer membrane"/>
    <property type="evidence" value="ECO:0007669"/>
    <property type="project" value="TreeGrafter"/>
</dbReference>
<dbReference type="GO" id="GO:0009253">
    <property type="term" value="P:peptidoglycan catabolic process"/>
    <property type="evidence" value="ECO:0007669"/>
    <property type="project" value="InterPro"/>
</dbReference>
<dbReference type="PANTHER" id="PTHR30417">
    <property type="entry name" value="N-ACETYLMURAMOYL-L-ALANINE AMIDASE AMID"/>
    <property type="match status" value="1"/>
</dbReference>
<dbReference type="Gene3D" id="3.40.80.10">
    <property type="entry name" value="Peptidoglycan recognition protein-like"/>
    <property type="match status" value="1"/>
</dbReference>
<evidence type="ECO:0000256" key="2">
    <source>
        <dbReference type="ARBA" id="ARBA00007553"/>
    </source>
</evidence>
<protein>
    <recommendedName>
        <fullName evidence="3">N-acetylmuramoyl-L-alanine amidase</fullName>
        <ecNumber evidence="3">3.5.1.28</ecNumber>
    </recommendedName>
</protein>
<comment type="catalytic activity">
    <reaction evidence="1">
        <text>Hydrolyzes the link between N-acetylmuramoyl residues and L-amino acid residues in certain cell-wall glycopeptides.</text>
        <dbReference type="EC" id="3.5.1.28"/>
    </reaction>
</comment>
<evidence type="ECO:0000256" key="4">
    <source>
        <dbReference type="ARBA" id="ARBA00022801"/>
    </source>
</evidence>
<evidence type="ECO:0000256" key="3">
    <source>
        <dbReference type="ARBA" id="ARBA00011901"/>
    </source>
</evidence>
<dbReference type="SUPFAM" id="SSF47090">
    <property type="entry name" value="PGBD-like"/>
    <property type="match status" value="1"/>
</dbReference>
<dbReference type="InterPro" id="IPR036505">
    <property type="entry name" value="Amidase/PGRP_sf"/>
</dbReference>
<accession>A0A6N9HC79</accession>
<dbReference type="InterPro" id="IPR002477">
    <property type="entry name" value="Peptidoglycan-bd-like"/>
</dbReference>
<evidence type="ECO:0000256" key="5">
    <source>
        <dbReference type="ARBA" id="ARBA00023316"/>
    </source>
</evidence>
<keyword evidence="5" id="KW-0961">Cell wall biogenesis/degradation</keyword>
<dbReference type="CDD" id="cd06583">
    <property type="entry name" value="PGRP"/>
    <property type="match status" value="1"/>
</dbReference>
<evidence type="ECO:0000259" key="6">
    <source>
        <dbReference type="SMART" id="SM00644"/>
    </source>
</evidence>
<dbReference type="FunFam" id="3.40.80.10:FF:000003">
    <property type="entry name" value="N-acetylmuramoyl-L-alanine amidase"/>
    <property type="match status" value="1"/>
</dbReference>
<dbReference type="InterPro" id="IPR051206">
    <property type="entry name" value="NAMLAA_amidase_2"/>
</dbReference>
<dbReference type="PROSITE" id="PS51257">
    <property type="entry name" value="PROKAR_LIPOPROTEIN"/>
    <property type="match status" value="1"/>
</dbReference>
<feature type="domain" description="N-acetylmuramoyl-L-alanine amidase" evidence="6">
    <location>
        <begin position="24"/>
        <end position="165"/>
    </location>
</feature>
<evidence type="ECO:0000313" key="7">
    <source>
        <dbReference type="EMBL" id="MYN01069.1"/>
    </source>
</evidence>
<dbReference type="SMART" id="SM00644">
    <property type="entry name" value="Ami_2"/>
    <property type="match status" value="1"/>
</dbReference>
<dbReference type="InterPro" id="IPR036365">
    <property type="entry name" value="PGBD-like_sf"/>
</dbReference>
<dbReference type="EC" id="3.5.1.28" evidence="3"/>
<dbReference type="InterPro" id="IPR002502">
    <property type="entry name" value="Amidase_domain"/>
</dbReference>
<dbReference type="PANTHER" id="PTHR30417:SF1">
    <property type="entry name" value="N-ACETYLMURAMOYL-L-ALANINE AMIDASE AMID"/>
    <property type="match status" value="1"/>
</dbReference>
<keyword evidence="8" id="KW-1185">Reference proteome</keyword>
<sequence length="263" mass="29378">MKKLLLASLIAVLTGCASQMPRIDNSLTAKGQSSRVRFVVLHYTVSDLPLSIKLLTEKEVSAHYLVTDEDEPRVYALVDENRAAWHAGISSWKNYTALNYSSIGIEIVNPGFKDMPDGRHWYGFSERQVDQIVALLKQIKERHQIAPENFLGHNEIAPQRKQDPGPLFPWKRLAAEGLIAWPDANAVAAALPQYEAQLPDIAWFQQKLAQHGYATPQTAVLDEQTRNVLVAFQAKYRNSKWDGVPDAESAAILDVLTAPKVKP</sequence>
<evidence type="ECO:0000313" key="8">
    <source>
        <dbReference type="Proteomes" id="UP000448575"/>
    </source>
</evidence>
<dbReference type="Pfam" id="PF01510">
    <property type="entry name" value="Amidase_2"/>
    <property type="match status" value="1"/>
</dbReference>
<evidence type="ECO:0000256" key="1">
    <source>
        <dbReference type="ARBA" id="ARBA00001561"/>
    </source>
</evidence>
<dbReference type="Gene3D" id="1.10.101.10">
    <property type="entry name" value="PGBD-like superfamily/PGBD"/>
    <property type="match status" value="1"/>
</dbReference>
<dbReference type="RefSeq" id="WP_161024094.1">
    <property type="nucleotide sequence ID" value="NZ_WWCJ01000002.1"/>
</dbReference>
<dbReference type="InterPro" id="IPR036366">
    <property type="entry name" value="PGBDSf"/>
</dbReference>
<dbReference type="Proteomes" id="UP000448575">
    <property type="component" value="Unassembled WGS sequence"/>
</dbReference>
<dbReference type="GO" id="GO:0009254">
    <property type="term" value="P:peptidoglycan turnover"/>
    <property type="evidence" value="ECO:0007669"/>
    <property type="project" value="TreeGrafter"/>
</dbReference>
<organism evidence="7 8">
    <name type="scientific">Pseudoduganella guangdongensis</name>
    <dbReference type="NCBI Taxonomy" id="2692179"/>
    <lineage>
        <taxon>Bacteria</taxon>
        <taxon>Pseudomonadati</taxon>
        <taxon>Pseudomonadota</taxon>
        <taxon>Betaproteobacteria</taxon>
        <taxon>Burkholderiales</taxon>
        <taxon>Oxalobacteraceae</taxon>
        <taxon>Telluria group</taxon>
        <taxon>Pseudoduganella</taxon>
    </lineage>
</organism>
<keyword evidence="4" id="KW-0378">Hydrolase</keyword>
<dbReference type="EMBL" id="WWCJ01000002">
    <property type="protein sequence ID" value="MYN01069.1"/>
    <property type="molecule type" value="Genomic_DNA"/>
</dbReference>
<comment type="caution">
    <text evidence="7">The sequence shown here is derived from an EMBL/GenBank/DDBJ whole genome shotgun (WGS) entry which is preliminary data.</text>
</comment>
<gene>
    <name evidence="7" type="ORF">GTP41_03050</name>
</gene>
<dbReference type="Pfam" id="PF01471">
    <property type="entry name" value="PG_binding_1"/>
    <property type="match status" value="1"/>
</dbReference>
<name>A0A6N9HC79_9BURK</name>
<dbReference type="GO" id="GO:0008745">
    <property type="term" value="F:N-acetylmuramoyl-L-alanine amidase activity"/>
    <property type="evidence" value="ECO:0007669"/>
    <property type="project" value="UniProtKB-EC"/>
</dbReference>